<keyword evidence="4" id="KW-1185">Reference proteome</keyword>
<dbReference type="Pfam" id="PF20250">
    <property type="entry name" value="FapA_N"/>
    <property type="match status" value="1"/>
</dbReference>
<evidence type="ECO:0000259" key="2">
    <source>
        <dbReference type="Pfam" id="PF20250"/>
    </source>
</evidence>
<dbReference type="PANTHER" id="PTHR38032">
    <property type="entry name" value="POLYMERASE-RELATED"/>
    <property type="match status" value="1"/>
</dbReference>
<evidence type="ECO:0000313" key="4">
    <source>
        <dbReference type="Proteomes" id="UP000811899"/>
    </source>
</evidence>
<dbReference type="Pfam" id="PF03961">
    <property type="entry name" value="FapA"/>
    <property type="match status" value="1"/>
</dbReference>
<sequence>MDEENLQGRGLKFHLSEDNNRLQVDYQPDGPVVPVDFAWLKHALDAQRAATGFFIFEHASGDLKKRYNEATEAFTLDIGERRDGCFTVSLAPDRMSAMLNLSPAYGGIPVAREKILETLNSMHIVSGILPERIDTALMSGRETENLVIAEGRPPVNGENAQLLSLLPEVAEHVPEESDTEVVDYRNISDIISVKAGTPVMRRIPPTLGVPGEDVTGEPLAAEDGVDLLFADNLSGVCFDPADPDLLLAEIGGMPVLVPDGVTIEPVIKVKNVDLSTGNLHFDGSVEVEGDVKEGMELRVAGDVSVKGVVEAATIICEGNVTVMGGVIGHGLEAAHPEHPSEHAVIKAQGNVAALFVENAIIESAADIEIKELAMKSELTASGQIQIGEDGSKKGHLIGGSCRAGKKIKAIIVGSRASVQTRIEVGVEPMVSERLKETQQLIEAKEKELEEIEKDRVYCREHPERFTADRSQQLEHGYQELQSNLAELFGQKKRLQKQLTPDPDACVEVERDIFYGVSVKIGEHHFLVEDDQFGGTFMVVGEELVLASSS</sequence>
<evidence type="ECO:0000313" key="3">
    <source>
        <dbReference type="EMBL" id="MBT0663469.1"/>
    </source>
</evidence>
<dbReference type="Proteomes" id="UP000811899">
    <property type="component" value="Unassembled WGS sequence"/>
</dbReference>
<dbReference type="InterPro" id="IPR005646">
    <property type="entry name" value="FapA"/>
</dbReference>
<feature type="domain" description="Flagellar Assembly Protein A N-terminal region" evidence="2">
    <location>
        <begin position="86"/>
        <end position="257"/>
    </location>
</feature>
<dbReference type="InterPro" id="IPR046865">
    <property type="entry name" value="FapA_b_solenoid"/>
</dbReference>
<evidence type="ECO:0000256" key="1">
    <source>
        <dbReference type="SAM" id="Coils"/>
    </source>
</evidence>
<accession>A0AAW4KXL6</accession>
<dbReference type="InterPro" id="IPR046866">
    <property type="entry name" value="FapA_N"/>
</dbReference>
<protein>
    <submittedName>
        <fullName evidence="3">DUF342 domain-containing protein</fullName>
    </submittedName>
</protein>
<proteinExistence type="predicted"/>
<dbReference type="AlphaFoldDB" id="A0AAW4KXL6"/>
<keyword evidence="1" id="KW-0175">Coiled coil</keyword>
<dbReference type="PANTHER" id="PTHR38032:SF1">
    <property type="entry name" value="RNA-BINDING PROTEIN KHPB N-TERMINAL DOMAIN-CONTAINING PROTEIN"/>
    <property type="match status" value="1"/>
</dbReference>
<reference evidence="3 4" key="1">
    <citation type="submission" date="2021-05" db="EMBL/GenBank/DDBJ databases">
        <title>The draft genome of Geobacter pelophilus DSM 12255.</title>
        <authorList>
            <person name="Xu Z."/>
            <person name="Masuda Y."/>
            <person name="Itoh H."/>
            <person name="Senoo K."/>
        </authorList>
    </citation>
    <scope>NUCLEOTIDE SEQUENCE [LARGE SCALE GENOMIC DNA]</scope>
    <source>
        <strain evidence="3 4">DSM 12255</strain>
    </source>
</reference>
<dbReference type="RefSeq" id="WP_214170207.1">
    <property type="nucleotide sequence ID" value="NZ_JAHCVJ010000001.1"/>
</dbReference>
<name>A0AAW4KXL6_9BACT</name>
<gene>
    <name evidence="3" type="ORF">KI809_04060</name>
</gene>
<comment type="caution">
    <text evidence="3">The sequence shown here is derived from an EMBL/GenBank/DDBJ whole genome shotgun (WGS) entry which is preliminary data.</text>
</comment>
<feature type="coiled-coil region" evidence="1">
    <location>
        <begin position="431"/>
        <end position="497"/>
    </location>
</feature>
<dbReference type="EMBL" id="JAHCVJ010000001">
    <property type="protein sequence ID" value="MBT0663469.1"/>
    <property type="molecule type" value="Genomic_DNA"/>
</dbReference>
<organism evidence="3 4">
    <name type="scientific">Geoanaerobacter pelophilus</name>
    <dbReference type="NCBI Taxonomy" id="60036"/>
    <lineage>
        <taxon>Bacteria</taxon>
        <taxon>Pseudomonadati</taxon>
        <taxon>Thermodesulfobacteriota</taxon>
        <taxon>Desulfuromonadia</taxon>
        <taxon>Geobacterales</taxon>
        <taxon>Geobacteraceae</taxon>
        <taxon>Geoanaerobacter</taxon>
    </lineage>
</organism>